<proteinExistence type="predicted"/>
<gene>
    <name evidence="3" type="primary">gcvH_1</name>
    <name evidence="3" type="ORF">Q31b_11570</name>
</gene>
<dbReference type="Proteomes" id="UP000315471">
    <property type="component" value="Unassembled WGS sequence"/>
</dbReference>
<dbReference type="GO" id="GO:0019464">
    <property type="term" value="P:glycine decarboxylation via glycine cleavage system"/>
    <property type="evidence" value="ECO:0007669"/>
    <property type="project" value="InterPro"/>
</dbReference>
<dbReference type="InterPro" id="IPR003016">
    <property type="entry name" value="2-oxoA_DH_lipoyl-BS"/>
</dbReference>
<organism evidence="3 4">
    <name type="scientific">Novipirellula aureliae</name>
    <dbReference type="NCBI Taxonomy" id="2527966"/>
    <lineage>
        <taxon>Bacteria</taxon>
        <taxon>Pseudomonadati</taxon>
        <taxon>Planctomycetota</taxon>
        <taxon>Planctomycetia</taxon>
        <taxon>Pirellulales</taxon>
        <taxon>Pirellulaceae</taxon>
        <taxon>Novipirellula</taxon>
    </lineage>
</organism>
<sequence length="159" mass="17972">MPIDPKQTCYYKRARFTTRLPINRIYDPGHFWLEEIEKNLYRVGFTKFATRMLGDLVEINFDVTQNDAVSIGQVIGSIEGFKAISDIYNSVGGVITQTNGSLDRDPTLLDRDPYDAGWLYMARGTISSASLDLQGYIALLDTTVDQMLNHPSTEEQNHC</sequence>
<dbReference type="PANTHER" id="PTHR11715">
    <property type="entry name" value="GLYCINE CLEAVAGE SYSTEM H PROTEIN"/>
    <property type="match status" value="1"/>
</dbReference>
<comment type="cofactor">
    <cofactor evidence="1">
        <name>(R)-lipoate</name>
        <dbReference type="ChEBI" id="CHEBI:83088"/>
    </cofactor>
</comment>
<evidence type="ECO:0000313" key="3">
    <source>
        <dbReference type="EMBL" id="TWU45980.1"/>
    </source>
</evidence>
<dbReference type="Pfam" id="PF01597">
    <property type="entry name" value="GCV_H"/>
    <property type="match status" value="1"/>
</dbReference>
<dbReference type="GO" id="GO:0005737">
    <property type="term" value="C:cytoplasm"/>
    <property type="evidence" value="ECO:0007669"/>
    <property type="project" value="TreeGrafter"/>
</dbReference>
<name>A0A5C6EB53_9BACT</name>
<dbReference type="InterPro" id="IPR002930">
    <property type="entry name" value="GCV_H"/>
</dbReference>
<dbReference type="EMBL" id="SJPY01000001">
    <property type="protein sequence ID" value="TWU45980.1"/>
    <property type="molecule type" value="Genomic_DNA"/>
</dbReference>
<evidence type="ECO:0000313" key="4">
    <source>
        <dbReference type="Proteomes" id="UP000315471"/>
    </source>
</evidence>
<dbReference type="CDD" id="cd06848">
    <property type="entry name" value="GCS_H"/>
    <property type="match status" value="1"/>
</dbReference>
<dbReference type="SUPFAM" id="SSF51230">
    <property type="entry name" value="Single hybrid motif"/>
    <property type="match status" value="1"/>
</dbReference>
<dbReference type="Gene3D" id="2.40.50.100">
    <property type="match status" value="1"/>
</dbReference>
<protein>
    <submittedName>
        <fullName evidence="3">Glycine cleavage system H protein</fullName>
    </submittedName>
</protein>
<dbReference type="AlphaFoldDB" id="A0A5C6EB53"/>
<comment type="caution">
    <text evidence="3">The sequence shown here is derived from an EMBL/GenBank/DDBJ whole genome shotgun (WGS) entry which is preliminary data.</text>
</comment>
<reference evidence="3 4" key="1">
    <citation type="submission" date="2019-02" db="EMBL/GenBank/DDBJ databases">
        <title>Deep-cultivation of Planctomycetes and their phenomic and genomic characterization uncovers novel biology.</title>
        <authorList>
            <person name="Wiegand S."/>
            <person name="Jogler M."/>
            <person name="Boedeker C."/>
            <person name="Pinto D."/>
            <person name="Vollmers J."/>
            <person name="Rivas-Marin E."/>
            <person name="Kohn T."/>
            <person name="Peeters S.H."/>
            <person name="Heuer A."/>
            <person name="Rast P."/>
            <person name="Oberbeckmann S."/>
            <person name="Bunk B."/>
            <person name="Jeske O."/>
            <person name="Meyerdierks A."/>
            <person name="Storesund J.E."/>
            <person name="Kallscheuer N."/>
            <person name="Luecker S."/>
            <person name="Lage O.M."/>
            <person name="Pohl T."/>
            <person name="Merkel B.J."/>
            <person name="Hornburger P."/>
            <person name="Mueller R.-W."/>
            <person name="Bruemmer F."/>
            <person name="Labrenz M."/>
            <person name="Spormann A.M."/>
            <person name="Op Den Camp H."/>
            <person name="Overmann J."/>
            <person name="Amann R."/>
            <person name="Jetten M.S.M."/>
            <person name="Mascher T."/>
            <person name="Medema M.H."/>
            <person name="Devos D.P."/>
            <person name="Kaster A.-K."/>
            <person name="Ovreas L."/>
            <person name="Rohde M."/>
            <person name="Galperin M.Y."/>
            <person name="Jogler C."/>
        </authorList>
    </citation>
    <scope>NUCLEOTIDE SEQUENCE [LARGE SCALE GENOMIC DNA]</scope>
    <source>
        <strain evidence="3 4">Q31b</strain>
    </source>
</reference>
<dbReference type="InterPro" id="IPR033753">
    <property type="entry name" value="GCV_H/Fam206"/>
</dbReference>
<dbReference type="GO" id="GO:0009249">
    <property type="term" value="P:protein lipoylation"/>
    <property type="evidence" value="ECO:0007669"/>
    <property type="project" value="TreeGrafter"/>
</dbReference>
<dbReference type="RefSeq" id="WP_146598785.1">
    <property type="nucleotide sequence ID" value="NZ_SJPY01000001.1"/>
</dbReference>
<dbReference type="PANTHER" id="PTHR11715:SF3">
    <property type="entry name" value="GLYCINE CLEAVAGE SYSTEM H PROTEIN-RELATED"/>
    <property type="match status" value="1"/>
</dbReference>
<keyword evidence="2" id="KW-0450">Lipoyl</keyword>
<dbReference type="InterPro" id="IPR011053">
    <property type="entry name" value="Single_hybrid_motif"/>
</dbReference>
<dbReference type="GO" id="GO:0005960">
    <property type="term" value="C:glycine cleavage complex"/>
    <property type="evidence" value="ECO:0007669"/>
    <property type="project" value="InterPro"/>
</dbReference>
<keyword evidence="4" id="KW-1185">Reference proteome</keyword>
<dbReference type="OrthoDB" id="9796712at2"/>
<accession>A0A5C6EB53</accession>
<dbReference type="PROSITE" id="PS00189">
    <property type="entry name" value="LIPOYL"/>
    <property type="match status" value="1"/>
</dbReference>
<evidence type="ECO:0000256" key="1">
    <source>
        <dbReference type="ARBA" id="ARBA00001938"/>
    </source>
</evidence>
<evidence type="ECO:0000256" key="2">
    <source>
        <dbReference type="ARBA" id="ARBA00022823"/>
    </source>
</evidence>